<keyword evidence="1" id="KW-1133">Transmembrane helix</keyword>
<sequence length="38" mass="4597">MKMFLFGYESLIFYWGTFILIYFILNLITNSILLNKSK</sequence>
<reference evidence="2 3" key="1">
    <citation type="submission" date="2020-03" db="EMBL/GenBank/DDBJ databases">
        <title>Soil Listeria distribution.</title>
        <authorList>
            <person name="Liao J."/>
            <person name="Wiedmann M."/>
        </authorList>
    </citation>
    <scope>NUCLEOTIDE SEQUENCE [LARGE SCALE GENOMIC DNA]</scope>
    <source>
        <strain evidence="2 3">FSL L7-1645</strain>
    </source>
</reference>
<dbReference type="EMBL" id="JAARPY010000002">
    <property type="protein sequence ID" value="MBC1397828.1"/>
    <property type="molecule type" value="Genomic_DNA"/>
</dbReference>
<name>A0A841YCA4_9LIST</name>
<gene>
    <name evidence="2" type="ORF">HB844_02980</name>
</gene>
<keyword evidence="1" id="KW-0472">Membrane</keyword>
<organism evidence="2 3">
    <name type="scientific">Listeria fleischmannii</name>
    <dbReference type="NCBI Taxonomy" id="1069827"/>
    <lineage>
        <taxon>Bacteria</taxon>
        <taxon>Bacillati</taxon>
        <taxon>Bacillota</taxon>
        <taxon>Bacilli</taxon>
        <taxon>Bacillales</taxon>
        <taxon>Listeriaceae</taxon>
        <taxon>Listeria</taxon>
    </lineage>
</organism>
<comment type="caution">
    <text evidence="2">The sequence shown here is derived from an EMBL/GenBank/DDBJ whole genome shotgun (WGS) entry which is preliminary data.</text>
</comment>
<accession>A0A841YCA4</accession>
<keyword evidence="1" id="KW-0812">Transmembrane</keyword>
<dbReference type="NCBIfam" id="NF037932">
    <property type="entry name" value="ocin_sys_WGxF"/>
    <property type="match status" value="1"/>
</dbReference>
<feature type="transmembrane region" description="Helical" evidence="1">
    <location>
        <begin position="12"/>
        <end position="34"/>
    </location>
</feature>
<evidence type="ECO:0000256" key="1">
    <source>
        <dbReference type="SAM" id="Phobius"/>
    </source>
</evidence>
<dbReference type="AlphaFoldDB" id="A0A841YCA4"/>
<protein>
    <submittedName>
        <fullName evidence="2">Bacteriocin-like WGxF protein</fullName>
    </submittedName>
</protein>
<evidence type="ECO:0000313" key="3">
    <source>
        <dbReference type="Proteomes" id="UP000571128"/>
    </source>
</evidence>
<proteinExistence type="predicted"/>
<evidence type="ECO:0000313" key="2">
    <source>
        <dbReference type="EMBL" id="MBC1397828.1"/>
    </source>
</evidence>
<dbReference type="Proteomes" id="UP000571128">
    <property type="component" value="Unassembled WGS sequence"/>
</dbReference>